<feature type="compositionally biased region" description="Low complexity" evidence="2">
    <location>
        <begin position="195"/>
        <end position="219"/>
    </location>
</feature>
<evidence type="ECO:0000256" key="2">
    <source>
        <dbReference type="SAM" id="MobiDB-lite"/>
    </source>
</evidence>
<feature type="domain" description="WW" evidence="4">
    <location>
        <begin position="62"/>
        <end position="95"/>
    </location>
</feature>
<organism evidence="5 6">
    <name type="scientific">Brachionus plicatilis</name>
    <name type="common">Marine rotifer</name>
    <name type="synonym">Brachionus muelleri</name>
    <dbReference type="NCBI Taxonomy" id="10195"/>
    <lineage>
        <taxon>Eukaryota</taxon>
        <taxon>Metazoa</taxon>
        <taxon>Spiralia</taxon>
        <taxon>Gnathifera</taxon>
        <taxon>Rotifera</taxon>
        <taxon>Eurotatoria</taxon>
        <taxon>Monogononta</taxon>
        <taxon>Pseudotrocha</taxon>
        <taxon>Ploima</taxon>
        <taxon>Brachionidae</taxon>
        <taxon>Brachionus</taxon>
    </lineage>
</organism>
<sequence>MSATPTSSSVPNSAIKSIRSTSNTVPPPKASNIQPVSNNEEYLNKKINFIQNHINNLVIEITNLPEPWTYAVTEDGRVFFINEDEQRTTWLHPKTGQPVSLMIIPPLEDLPNGWQKDYILGLPYLIDHNSKRNYPTSYLNSLAPTESSSSTAMSNSFESKKSNYMERTKMKSSPSKSVQLAEETCQNDLQSENMNSGLSALSSSSASSASSNNSSQQSNGNIIQANTIQVNTAIDSALRKYGWLYKLSQNGLKLWRKRYFVLTDYILDYYSDSTMTKHCGTIFLNDTHSRATVKKDGSSAHNKKNSFKVELVNSNDTNSENNSDMFVFLAAESSASMNEWINKFNFVSQLKNNSQSRVMSEKRTSNRSCSNISLRGNNSNYFIVKHDTSSSKRSSKSNSAPNSPGATHRNIFNGKKLRSSLSSNKIEDKNNPDRKNIKKKLAFSDDEILNDRPSKNKKNKKKEVINSDAETDNEINERLNNSYNQKYLNESFDNDPKSKQKRSSSLTKSSSKPNQAKSSSSSSSSKKNNKYGSTNHIYDYKSIYDAFEKPIVDMTRMTQSMINSENGHDMVEAKNEKNYKAIQNLVSNSTKKIDSSETYSNGKGSNQRCGDYIDREKIAAAAQAAAAASAALEKEKNFKSFSEHSSPKTSPKSISNFYNISKSQLELLQKNELEMIIRQLRRNFVLLNHSQQRFSTLQKLYEPYELMFQHRHNQLNSSKIDESVNVNDLTLSLHDSFQTIKDRIKKIEAKMDSIENNLKLAQSIENLNGNQKIYEDMSNLDQINLNKFSNILRLYEYQIVEMQHENELLLEDKIIVEKLIDNQMSIFSRYQNLSSEKSLTQQFNALNQEMDLLKMQLSKVNQLLNDTITDKCKHELVYHQQVQNTLNKSQSSQPSGDTSNLFRASLIPISSESKSKFGSPSLANKQVINHANNQFNSSENLLNHSGSKQNLSKSIYQAHHHQYLLNSSKINDNKIMSKSIDSVCSPASSSESSIKANSSSNNVFSAFNSINGKKLTIHHQDSGDEHNKSDTFHPVNFTNSRPRQLHINVQQPNQNASFLPAKSQNSRREIISEKKRSSIGKFPQNYYVSKPSIHKII</sequence>
<feature type="compositionally biased region" description="Basic and acidic residues" evidence="2">
    <location>
        <begin position="425"/>
        <end position="435"/>
    </location>
</feature>
<dbReference type="AlphaFoldDB" id="A0A3M7Q4L4"/>
<reference evidence="5 6" key="1">
    <citation type="journal article" date="2018" name="Sci. Rep.">
        <title>Genomic signatures of local adaptation to the degree of environmental predictability in rotifers.</title>
        <authorList>
            <person name="Franch-Gras L."/>
            <person name="Hahn C."/>
            <person name="Garcia-Roger E.M."/>
            <person name="Carmona M.J."/>
            <person name="Serra M."/>
            <person name="Gomez A."/>
        </authorList>
    </citation>
    <scope>NUCLEOTIDE SEQUENCE [LARGE SCALE GENOMIC DNA]</scope>
    <source>
        <strain evidence="5">HYR1</strain>
    </source>
</reference>
<dbReference type="PANTHER" id="PTHR12752:SF9">
    <property type="entry name" value="KRAMER, ISOFORM I"/>
    <property type="match status" value="1"/>
</dbReference>
<comment type="caution">
    <text evidence="5">The sequence shown here is derived from an EMBL/GenBank/DDBJ whole genome shotgun (WGS) entry which is preliminary data.</text>
</comment>
<dbReference type="PROSITE" id="PS01159">
    <property type="entry name" value="WW_DOMAIN_1"/>
    <property type="match status" value="1"/>
</dbReference>
<dbReference type="InterPro" id="IPR001202">
    <property type="entry name" value="WW_dom"/>
</dbReference>
<dbReference type="SUPFAM" id="SSF50729">
    <property type="entry name" value="PH domain-like"/>
    <property type="match status" value="1"/>
</dbReference>
<dbReference type="EMBL" id="REGN01007560">
    <property type="protein sequence ID" value="RNA05905.1"/>
    <property type="molecule type" value="Genomic_DNA"/>
</dbReference>
<feature type="region of interest" description="Disordered" evidence="2">
    <location>
        <begin position="1"/>
        <end position="37"/>
    </location>
</feature>
<feature type="region of interest" description="Disordered" evidence="2">
    <location>
        <begin position="353"/>
        <end position="372"/>
    </location>
</feature>
<dbReference type="CDD" id="cd00201">
    <property type="entry name" value="WW"/>
    <property type="match status" value="1"/>
</dbReference>
<dbReference type="SUPFAM" id="SSF51045">
    <property type="entry name" value="WW domain"/>
    <property type="match status" value="1"/>
</dbReference>
<evidence type="ECO:0000313" key="5">
    <source>
        <dbReference type="EMBL" id="RNA05905.1"/>
    </source>
</evidence>
<dbReference type="SMART" id="SM00456">
    <property type="entry name" value="WW"/>
    <property type="match status" value="1"/>
</dbReference>
<dbReference type="Proteomes" id="UP000276133">
    <property type="component" value="Unassembled WGS sequence"/>
</dbReference>
<evidence type="ECO:0000259" key="4">
    <source>
        <dbReference type="PROSITE" id="PS50020"/>
    </source>
</evidence>
<evidence type="ECO:0000313" key="6">
    <source>
        <dbReference type="Proteomes" id="UP000276133"/>
    </source>
</evidence>
<dbReference type="InterPro" id="IPR001849">
    <property type="entry name" value="PH_domain"/>
</dbReference>
<feature type="coiled-coil region" evidence="1">
    <location>
        <begin position="737"/>
        <end position="764"/>
    </location>
</feature>
<dbReference type="OrthoDB" id="43122at2759"/>
<feature type="compositionally biased region" description="Basic and acidic residues" evidence="2">
    <location>
        <begin position="158"/>
        <end position="169"/>
    </location>
</feature>
<proteinExistence type="predicted"/>
<name>A0A3M7Q4L4_BRAPC</name>
<keyword evidence="1" id="KW-0175">Coiled coil</keyword>
<feature type="compositionally biased region" description="Low complexity" evidence="2">
    <location>
        <begin position="503"/>
        <end position="526"/>
    </location>
</feature>
<dbReference type="Gene3D" id="2.20.70.10">
    <property type="match status" value="1"/>
</dbReference>
<gene>
    <name evidence="5" type="ORF">BpHYR1_042807</name>
</gene>
<dbReference type="PROSITE" id="PS50003">
    <property type="entry name" value="PH_DOMAIN"/>
    <property type="match status" value="1"/>
</dbReference>
<feature type="domain" description="PH" evidence="3">
    <location>
        <begin position="237"/>
        <end position="349"/>
    </location>
</feature>
<feature type="compositionally biased region" description="Polar residues" evidence="2">
    <location>
        <begin position="171"/>
        <end position="194"/>
    </location>
</feature>
<evidence type="ECO:0000256" key="1">
    <source>
        <dbReference type="SAM" id="Coils"/>
    </source>
</evidence>
<keyword evidence="6" id="KW-1185">Reference proteome</keyword>
<feature type="compositionally biased region" description="Low complexity" evidence="2">
    <location>
        <begin position="147"/>
        <end position="157"/>
    </location>
</feature>
<feature type="region of interest" description="Disordered" evidence="2">
    <location>
        <begin position="387"/>
        <end position="534"/>
    </location>
</feature>
<dbReference type="InterPro" id="IPR036020">
    <property type="entry name" value="WW_dom_sf"/>
</dbReference>
<evidence type="ECO:0000259" key="3">
    <source>
        <dbReference type="PROSITE" id="PS50003"/>
    </source>
</evidence>
<feature type="compositionally biased region" description="Polar residues" evidence="2">
    <location>
        <begin position="478"/>
        <end position="488"/>
    </location>
</feature>
<protein>
    <submittedName>
        <fullName evidence="5">Pleckstrin homology domain-containing family A member 7 isoform X1</fullName>
    </submittedName>
</protein>
<dbReference type="Gene3D" id="2.30.29.30">
    <property type="entry name" value="Pleckstrin-homology domain (PH domain)/Phosphotyrosine-binding domain (PTB)"/>
    <property type="match status" value="1"/>
</dbReference>
<feature type="region of interest" description="Disordered" evidence="2">
    <location>
        <begin position="142"/>
        <end position="219"/>
    </location>
</feature>
<dbReference type="PROSITE" id="PS50020">
    <property type="entry name" value="WW_DOMAIN_2"/>
    <property type="match status" value="1"/>
</dbReference>
<feature type="coiled-coil region" evidence="1">
    <location>
        <begin position="836"/>
        <end position="863"/>
    </location>
</feature>
<feature type="compositionally biased region" description="Polar residues" evidence="2">
    <location>
        <begin position="1"/>
        <end position="24"/>
    </location>
</feature>
<accession>A0A3M7Q4L4</accession>
<dbReference type="Pfam" id="PF00169">
    <property type="entry name" value="PH"/>
    <property type="match status" value="1"/>
</dbReference>
<dbReference type="InterPro" id="IPR011993">
    <property type="entry name" value="PH-like_dom_sf"/>
</dbReference>
<dbReference type="SMART" id="SM00233">
    <property type="entry name" value="PH"/>
    <property type="match status" value="1"/>
</dbReference>
<dbReference type="PANTHER" id="PTHR12752">
    <property type="entry name" value="PHOSPHOINOSITOL 3-PHOSPHATE-BINDING PROTEIN"/>
    <property type="match status" value="1"/>
</dbReference>